<dbReference type="EMBL" id="MHWT01000011">
    <property type="protein sequence ID" value="OHB12786.1"/>
    <property type="molecule type" value="Genomic_DNA"/>
</dbReference>
<organism evidence="3 4">
    <name type="scientific">Candidatus Zambryskibacteria bacterium RIFCSPLOWO2_12_FULL_39_23</name>
    <dbReference type="NCBI Taxonomy" id="1802776"/>
    <lineage>
        <taxon>Bacteria</taxon>
        <taxon>Candidatus Zambryskiibacteriota</taxon>
    </lineage>
</organism>
<dbReference type="InterPro" id="IPR036249">
    <property type="entry name" value="Thioredoxin-like_sf"/>
</dbReference>
<comment type="caution">
    <text evidence="3">The sequence shown here is derived from an EMBL/GenBank/DDBJ whole genome shotgun (WGS) entry which is preliminary data.</text>
</comment>
<feature type="transmembrane region" description="Helical" evidence="1">
    <location>
        <begin position="5"/>
        <end position="22"/>
    </location>
</feature>
<protein>
    <recommendedName>
        <fullName evidence="2">Thioredoxin domain-containing protein</fullName>
    </recommendedName>
</protein>
<dbReference type="InterPro" id="IPR013766">
    <property type="entry name" value="Thioredoxin_domain"/>
</dbReference>
<dbReference type="SUPFAM" id="SSF52833">
    <property type="entry name" value="Thioredoxin-like"/>
    <property type="match status" value="1"/>
</dbReference>
<evidence type="ECO:0000256" key="1">
    <source>
        <dbReference type="SAM" id="Phobius"/>
    </source>
</evidence>
<dbReference type="Pfam" id="PF00085">
    <property type="entry name" value="Thioredoxin"/>
    <property type="match status" value="1"/>
</dbReference>
<dbReference type="Gene3D" id="3.40.30.10">
    <property type="entry name" value="Glutaredoxin"/>
    <property type="match status" value="1"/>
</dbReference>
<dbReference type="PANTHER" id="PTHR34573:SF1">
    <property type="entry name" value="VITAMIN K EPOXIDE REDUCTASE DOMAIN-CONTAINING PROTEIN"/>
    <property type="match status" value="1"/>
</dbReference>
<proteinExistence type="predicted"/>
<reference evidence="3 4" key="1">
    <citation type="journal article" date="2016" name="Nat. Commun.">
        <title>Thousands of microbial genomes shed light on interconnected biogeochemical processes in an aquifer system.</title>
        <authorList>
            <person name="Anantharaman K."/>
            <person name="Brown C.T."/>
            <person name="Hug L.A."/>
            <person name="Sharon I."/>
            <person name="Castelle C.J."/>
            <person name="Probst A.J."/>
            <person name="Thomas B.C."/>
            <person name="Singh A."/>
            <person name="Wilkins M.J."/>
            <person name="Karaoz U."/>
            <person name="Brodie E.L."/>
            <person name="Williams K.H."/>
            <person name="Hubbard S.S."/>
            <person name="Banfield J.F."/>
        </authorList>
    </citation>
    <scope>NUCLEOTIDE SEQUENCE [LARGE SCALE GENOMIC DNA]</scope>
</reference>
<accession>A0A1G2UTT9</accession>
<dbReference type="PANTHER" id="PTHR34573">
    <property type="entry name" value="VKC DOMAIN-CONTAINING PROTEIN"/>
    <property type="match status" value="1"/>
</dbReference>
<evidence type="ECO:0000313" key="3">
    <source>
        <dbReference type="EMBL" id="OHB12786.1"/>
    </source>
</evidence>
<keyword evidence="1" id="KW-0472">Membrane</keyword>
<name>A0A1G2UTT9_9BACT</name>
<dbReference type="AlphaFoldDB" id="A0A1G2UTT9"/>
<gene>
    <name evidence="3" type="ORF">A3G99_01400</name>
</gene>
<keyword evidence="1" id="KW-1133">Transmembrane helix</keyword>
<dbReference type="Proteomes" id="UP000176558">
    <property type="component" value="Unassembled WGS sequence"/>
</dbReference>
<evidence type="ECO:0000259" key="2">
    <source>
        <dbReference type="Pfam" id="PF00085"/>
    </source>
</evidence>
<sequence length="126" mass="13736">MKKYIYILIILAVLGGIIWLVMTPGTPGKLDDFAKCLGDKGAIFYGAFWCPHCQAQKALFGKSAKLLPYIECSTPDGKSQLPLCVDKNVTNYPTWHFATTSATPDILTGEIPLETLAEKTGCVLPQ</sequence>
<keyword evidence="1" id="KW-0812">Transmembrane</keyword>
<evidence type="ECO:0000313" key="4">
    <source>
        <dbReference type="Proteomes" id="UP000176558"/>
    </source>
</evidence>
<feature type="domain" description="Thioredoxin" evidence="2">
    <location>
        <begin position="45"/>
        <end position="118"/>
    </location>
</feature>